<keyword evidence="1" id="KW-0812">Transmembrane</keyword>
<organism evidence="2 3">
    <name type="scientific">candidate division WWE3 bacterium</name>
    <dbReference type="NCBI Taxonomy" id="2053526"/>
    <lineage>
        <taxon>Bacteria</taxon>
        <taxon>Katanobacteria</taxon>
    </lineage>
</organism>
<evidence type="ECO:0008006" key="4">
    <source>
        <dbReference type="Google" id="ProtNLM"/>
    </source>
</evidence>
<reference evidence="2 3" key="1">
    <citation type="journal article" date="2020" name="Biotechnol. Biofuels">
        <title>New insights from the biogas microbiome by comprehensive genome-resolved metagenomics of nearly 1600 species originating from multiple anaerobic digesters.</title>
        <authorList>
            <person name="Campanaro S."/>
            <person name="Treu L."/>
            <person name="Rodriguez-R L.M."/>
            <person name="Kovalovszki A."/>
            <person name="Ziels R.M."/>
            <person name="Maus I."/>
            <person name="Zhu X."/>
            <person name="Kougias P.G."/>
            <person name="Basile A."/>
            <person name="Luo G."/>
            <person name="Schluter A."/>
            <person name="Konstantinidis K.T."/>
            <person name="Angelidaki I."/>
        </authorList>
    </citation>
    <scope>NUCLEOTIDE SEQUENCE [LARGE SCALE GENOMIC DNA]</scope>
    <source>
        <strain evidence="2">AS27yjCOA_165</strain>
    </source>
</reference>
<feature type="transmembrane region" description="Helical" evidence="1">
    <location>
        <begin position="12"/>
        <end position="31"/>
    </location>
</feature>
<evidence type="ECO:0000313" key="2">
    <source>
        <dbReference type="EMBL" id="NMB70347.1"/>
    </source>
</evidence>
<evidence type="ECO:0000313" key="3">
    <source>
        <dbReference type="Proteomes" id="UP000526033"/>
    </source>
</evidence>
<name>A0A7X9DLJ1_UNCKA</name>
<accession>A0A7X9DLJ1</accession>
<proteinExistence type="predicted"/>
<comment type="caution">
    <text evidence="2">The sequence shown here is derived from an EMBL/GenBank/DDBJ whole genome shotgun (WGS) entry which is preliminary data.</text>
</comment>
<dbReference type="Proteomes" id="UP000526033">
    <property type="component" value="Unassembled WGS sequence"/>
</dbReference>
<gene>
    <name evidence="2" type="ORF">GYA27_04065</name>
</gene>
<protein>
    <recommendedName>
        <fullName evidence="4">Type 4 fimbrial biogenesis protein PilX N-terminal domain-containing protein</fullName>
    </recommendedName>
</protein>
<keyword evidence="1" id="KW-0472">Membrane</keyword>
<sequence length="269" mass="29366">MNYIRKLNQNGQVIVIATFIMVLALAIGISVSNRFISGIRNISEADNSSKALSMAEAAVEKILLFPNSTLESYITNNNCGSDCQLEIIDTTGQRLRASVTLSYTGQSTDEIYPLELLEGQTVEVFLQGYASGQNVYVCWNTDASIEAQYVYTQSGVTLVTPYAVNAASSTHSENYFSTATSLFGYNSCITILATNTPQALRIKPYYRETEVFVLPAAGYGLPIQGIQIEAIGSAGNARRKVTVVKTNSYVPTQFDYVLYQKSDSQALSN</sequence>
<evidence type="ECO:0000256" key="1">
    <source>
        <dbReference type="SAM" id="Phobius"/>
    </source>
</evidence>
<keyword evidence="1" id="KW-1133">Transmembrane helix</keyword>
<dbReference type="AlphaFoldDB" id="A0A7X9DLJ1"/>
<dbReference type="EMBL" id="JAAZNL010000050">
    <property type="protein sequence ID" value="NMB70347.1"/>
    <property type="molecule type" value="Genomic_DNA"/>
</dbReference>